<feature type="transmembrane region" description="Helical" evidence="5">
    <location>
        <begin position="187"/>
        <end position="205"/>
    </location>
</feature>
<evidence type="ECO:0000256" key="4">
    <source>
        <dbReference type="ARBA" id="ARBA00023136"/>
    </source>
</evidence>
<keyword evidence="1" id="KW-1003">Cell membrane</keyword>
<keyword evidence="4 5" id="KW-0472">Membrane</keyword>
<protein>
    <submittedName>
        <fullName evidence="6">Manganese efflux pump MntP</fullName>
    </submittedName>
</protein>
<dbReference type="InterPro" id="IPR014205">
    <property type="entry name" value="Spore_YtaF"/>
</dbReference>
<reference evidence="6 7" key="1">
    <citation type="submission" date="2016-02" db="EMBL/GenBank/DDBJ databases">
        <title>Genome sequence of Moorella mulderi DSM 14980.</title>
        <authorList>
            <person name="Poehlein A."/>
            <person name="Daniel R."/>
        </authorList>
    </citation>
    <scope>NUCLEOTIDE SEQUENCE [LARGE SCALE GENOMIC DNA]</scope>
    <source>
        <strain evidence="6 7">DSM 14980</strain>
    </source>
</reference>
<keyword evidence="7" id="KW-1185">Reference proteome</keyword>
<dbReference type="PANTHER" id="PTHR35529">
    <property type="entry name" value="MANGANESE EFFLUX PUMP MNTP-RELATED"/>
    <property type="match status" value="1"/>
</dbReference>
<gene>
    <name evidence="6" type="primary">mntP_2</name>
    <name evidence="6" type="ORF">MOMUL_24970</name>
</gene>
<dbReference type="OrthoDB" id="1679205at2"/>
<dbReference type="AlphaFoldDB" id="A0A151AUN6"/>
<keyword evidence="3 5" id="KW-1133">Transmembrane helix</keyword>
<dbReference type="RefSeq" id="WP_062285276.1">
    <property type="nucleotide sequence ID" value="NZ_LTBC01000013.1"/>
</dbReference>
<dbReference type="NCBIfam" id="TIGR02840">
    <property type="entry name" value="spore_YtaF"/>
    <property type="match status" value="1"/>
</dbReference>
<feature type="transmembrane region" description="Helical" evidence="5">
    <location>
        <begin position="32"/>
        <end position="56"/>
    </location>
</feature>
<keyword evidence="2 5" id="KW-0812">Transmembrane</keyword>
<dbReference type="InterPro" id="IPR003810">
    <property type="entry name" value="Mntp/YtaF"/>
</dbReference>
<dbReference type="PANTHER" id="PTHR35529:SF2">
    <property type="entry name" value="SPORULATION PROTEIN YTAF-RELATED"/>
    <property type="match status" value="1"/>
</dbReference>
<proteinExistence type="predicted"/>
<evidence type="ECO:0000313" key="7">
    <source>
        <dbReference type="Proteomes" id="UP000075670"/>
    </source>
</evidence>
<dbReference type="PATRIC" id="fig|1122241.3.peg.2654"/>
<feature type="transmembrane region" description="Helical" evidence="5">
    <location>
        <begin position="144"/>
        <end position="166"/>
    </location>
</feature>
<evidence type="ECO:0000256" key="3">
    <source>
        <dbReference type="ARBA" id="ARBA00022989"/>
    </source>
</evidence>
<evidence type="ECO:0000313" key="6">
    <source>
        <dbReference type="EMBL" id="KYH31260.1"/>
    </source>
</evidence>
<evidence type="ECO:0000256" key="5">
    <source>
        <dbReference type="SAM" id="Phobius"/>
    </source>
</evidence>
<dbReference type="Pfam" id="PF02659">
    <property type="entry name" value="Mntp"/>
    <property type="match status" value="2"/>
</dbReference>
<accession>A0A151AUN6</accession>
<organism evidence="6 7">
    <name type="scientific">Moorella mulderi DSM 14980</name>
    <dbReference type="NCBI Taxonomy" id="1122241"/>
    <lineage>
        <taxon>Bacteria</taxon>
        <taxon>Bacillati</taxon>
        <taxon>Bacillota</taxon>
        <taxon>Clostridia</taxon>
        <taxon>Neomoorellales</taxon>
        <taxon>Neomoorellaceae</taxon>
        <taxon>Neomoorella</taxon>
    </lineage>
</organism>
<evidence type="ECO:0000256" key="2">
    <source>
        <dbReference type="ARBA" id="ARBA00022692"/>
    </source>
</evidence>
<feature type="transmembrane region" description="Helical" evidence="5">
    <location>
        <begin position="68"/>
        <end position="86"/>
    </location>
</feature>
<dbReference type="EMBL" id="LTBC01000013">
    <property type="protein sequence ID" value="KYH31260.1"/>
    <property type="molecule type" value="Genomic_DNA"/>
</dbReference>
<name>A0A151AUN6_9FIRM</name>
<evidence type="ECO:0000256" key="1">
    <source>
        <dbReference type="ARBA" id="ARBA00022475"/>
    </source>
</evidence>
<comment type="caution">
    <text evidence="6">The sequence shown here is derived from an EMBL/GenBank/DDBJ whole genome shotgun (WGS) entry which is preliminary data.</text>
</comment>
<dbReference type="Proteomes" id="UP000075670">
    <property type="component" value="Unassembled WGS sequence"/>
</dbReference>
<sequence length="207" mass="21744">MLLATLLLALAASLDGLGVGLSYGLRKIKLPWLSLGLIALVSTAVSVLAMAGGHLVARIFNPTLAGRLGAVILLTLGLSIIFEAYLKKDEPGAAGETLIKLRLHRLGLVIQILKEPCRADQDFSGSISSQEAMTLGLALALDTLGIGFGAAAAGFSLFLTPVFIGCCQLLLVQPGLVLGRRWQPEKAGWRGAALPGLILIAIGLWRW</sequence>